<gene>
    <name evidence="1" type="ORF">CYMTET_40607</name>
</gene>
<proteinExistence type="predicted"/>
<dbReference type="EMBL" id="LGRX02026965">
    <property type="protein sequence ID" value="KAK3249994.1"/>
    <property type="molecule type" value="Genomic_DNA"/>
</dbReference>
<evidence type="ECO:0000313" key="1">
    <source>
        <dbReference type="EMBL" id="KAK3249994.1"/>
    </source>
</evidence>
<dbReference type="AlphaFoldDB" id="A0AAE0C947"/>
<organism evidence="1 2">
    <name type="scientific">Cymbomonas tetramitiformis</name>
    <dbReference type="NCBI Taxonomy" id="36881"/>
    <lineage>
        <taxon>Eukaryota</taxon>
        <taxon>Viridiplantae</taxon>
        <taxon>Chlorophyta</taxon>
        <taxon>Pyramimonadophyceae</taxon>
        <taxon>Pyramimonadales</taxon>
        <taxon>Pyramimonadaceae</taxon>
        <taxon>Cymbomonas</taxon>
    </lineage>
</organism>
<protein>
    <submittedName>
        <fullName evidence="1">Uncharacterized protein</fullName>
    </submittedName>
</protein>
<reference evidence="1 2" key="1">
    <citation type="journal article" date="2015" name="Genome Biol. Evol.">
        <title>Comparative Genomics of a Bacterivorous Green Alga Reveals Evolutionary Causalities and Consequences of Phago-Mixotrophic Mode of Nutrition.</title>
        <authorList>
            <person name="Burns J.A."/>
            <person name="Paasch A."/>
            <person name="Narechania A."/>
            <person name="Kim E."/>
        </authorList>
    </citation>
    <scope>NUCLEOTIDE SEQUENCE [LARGE SCALE GENOMIC DNA]</scope>
    <source>
        <strain evidence="1 2">PLY_AMNH</strain>
    </source>
</reference>
<keyword evidence="2" id="KW-1185">Reference proteome</keyword>
<name>A0AAE0C947_9CHLO</name>
<evidence type="ECO:0000313" key="2">
    <source>
        <dbReference type="Proteomes" id="UP001190700"/>
    </source>
</evidence>
<sequence length="78" mass="8151">MVARRARSRPLKAIRDERGLGLTVEGGRAATPWGESDEASVLTGACSARSETGFVGVQAVASSRDVREGHEGRAATLV</sequence>
<accession>A0AAE0C947</accession>
<dbReference type="Proteomes" id="UP001190700">
    <property type="component" value="Unassembled WGS sequence"/>
</dbReference>
<comment type="caution">
    <text evidence="1">The sequence shown here is derived from an EMBL/GenBank/DDBJ whole genome shotgun (WGS) entry which is preliminary data.</text>
</comment>